<keyword evidence="2" id="KW-1185">Reference proteome</keyword>
<dbReference type="InterPro" id="IPR009218">
    <property type="entry name" value="HD_phosphohydro"/>
</dbReference>
<dbReference type="Proteomes" id="UP001330812">
    <property type="component" value="Chromosome"/>
</dbReference>
<sequence length="215" mass="23086">MTDWGTAVAHVGGSAAVAGEAWRDLEARYGEPHRHYHDLSHAAAVARDGEELAAAAGLDAHERAAVALAAWAHDVVYDAVPGEDERASAAWLRRWLTEAGAGERHIARAEALVLATAGHEAPEGDAAATALLDADLAILGAAPQDYAEYAAAVRREYAKYDDVTWAAGRAAVLANLLARPLLYRSGTARTRWDTPARRNLAAELTRWRERAGDHR</sequence>
<evidence type="ECO:0000313" key="1">
    <source>
        <dbReference type="EMBL" id="WSE30944.1"/>
    </source>
</evidence>
<dbReference type="EMBL" id="CP142149">
    <property type="protein sequence ID" value="WSE30944.1"/>
    <property type="molecule type" value="Genomic_DNA"/>
</dbReference>
<evidence type="ECO:0000313" key="2">
    <source>
        <dbReference type="Proteomes" id="UP001330812"/>
    </source>
</evidence>
<name>A0ABZ1I916_9PSEU</name>
<dbReference type="PANTHER" id="PTHR21174:SF0">
    <property type="entry name" value="HD PHOSPHOHYDROLASE FAMILY PROTEIN-RELATED"/>
    <property type="match status" value="1"/>
</dbReference>
<evidence type="ECO:0008006" key="3">
    <source>
        <dbReference type="Google" id="ProtNLM"/>
    </source>
</evidence>
<dbReference type="SUPFAM" id="SSF109604">
    <property type="entry name" value="HD-domain/PDEase-like"/>
    <property type="match status" value="1"/>
</dbReference>
<organism evidence="1 2">
    <name type="scientific">Amycolatopsis rhabdoformis</name>
    <dbReference type="NCBI Taxonomy" id="1448059"/>
    <lineage>
        <taxon>Bacteria</taxon>
        <taxon>Bacillati</taxon>
        <taxon>Actinomycetota</taxon>
        <taxon>Actinomycetes</taxon>
        <taxon>Pseudonocardiales</taxon>
        <taxon>Pseudonocardiaceae</taxon>
        <taxon>Amycolatopsis</taxon>
    </lineage>
</organism>
<dbReference type="RefSeq" id="WP_326833760.1">
    <property type="nucleotide sequence ID" value="NZ_CP142149.1"/>
</dbReference>
<dbReference type="Gene3D" id="1.10.3210.10">
    <property type="entry name" value="Hypothetical protein af1432"/>
    <property type="match status" value="1"/>
</dbReference>
<proteinExistence type="predicted"/>
<accession>A0ABZ1I916</accession>
<reference evidence="1 2" key="1">
    <citation type="journal article" date="2015" name="Int. J. Syst. Evol. Microbiol.">
        <title>Amycolatopsis rhabdoformis sp. nov., an actinomycete isolated from a tropical forest soil.</title>
        <authorList>
            <person name="Souza W.R."/>
            <person name="Silva R.E."/>
            <person name="Goodfellow M."/>
            <person name="Busarakam K."/>
            <person name="Figueiro F.S."/>
            <person name="Ferreira D."/>
            <person name="Rodrigues-Filho E."/>
            <person name="Moraes L.A.B."/>
            <person name="Zucchi T.D."/>
        </authorList>
    </citation>
    <scope>NUCLEOTIDE SEQUENCE [LARGE SCALE GENOMIC DNA]</scope>
    <source>
        <strain evidence="1 2">NCIMB 14900</strain>
    </source>
</reference>
<gene>
    <name evidence="1" type="ORF">VSH64_02200</name>
</gene>
<dbReference type="PANTHER" id="PTHR21174">
    <property type="match status" value="1"/>
</dbReference>
<protein>
    <recommendedName>
        <fullName evidence="3">Metal-dependent phosphohydrolase</fullName>
    </recommendedName>
</protein>
<dbReference type="PIRSF" id="PIRSF035170">
    <property type="entry name" value="HD_phosphohydro"/>
    <property type="match status" value="1"/>
</dbReference>